<dbReference type="Pfam" id="PF00646">
    <property type="entry name" value="F-box"/>
    <property type="match status" value="1"/>
</dbReference>
<dbReference type="Proteomes" id="UP000722485">
    <property type="component" value="Unassembled WGS sequence"/>
</dbReference>
<evidence type="ECO:0000313" key="3">
    <source>
        <dbReference type="EMBL" id="KAF7553515.1"/>
    </source>
</evidence>
<feature type="region of interest" description="Disordered" evidence="1">
    <location>
        <begin position="70"/>
        <end position="100"/>
    </location>
</feature>
<evidence type="ECO:0000256" key="1">
    <source>
        <dbReference type="SAM" id="MobiDB-lite"/>
    </source>
</evidence>
<dbReference type="OrthoDB" id="40579at2759"/>
<dbReference type="SUPFAM" id="SSF81383">
    <property type="entry name" value="F-box domain"/>
    <property type="match status" value="1"/>
</dbReference>
<proteinExistence type="predicted"/>
<feature type="compositionally biased region" description="Polar residues" evidence="1">
    <location>
        <begin position="441"/>
        <end position="450"/>
    </location>
</feature>
<accession>A0A9P5HAJ6</accession>
<sequence length="507" mass="57510">MGYSEVHCHICGVSFNIGRIRTPSEPRTAAWSSSTYFDGTYVGSKHYSGSRCPPGCMVALRPRRNRWGFPPKGYADPDEPVSAESSSRHGRLFPEHPDPLPADGIDRRFRGIGSTYDLEHIAGPECSYTLVAGGGYLGQSISVQEMKGCNTVQCLVRKPQNWEPEHGDEEFEKSGSFFLSGLSDYMPSRDGPYLEVFPARHSCQTVKAENFLLDESLRTEYALPFHPSCLEVFKQASLWRHGKIDVEALTGWWELEANETSFYQFPRDPAVIEARGQFWSHRSGTEHVVANPCYVPGLDSLFALAQQNEATAETVAVDEIEQPHHEPTVVDPFSCLPQEVRTMILLQLAFEDIGKLQLSSRSFRHIPDGVFHALIIQEWPWVWEAWSQLDYSKWASKTSKELRAFVESHQGQVESSDDGSLVSEMEHANDESQSEVRRNDPSSLTKSVQTSRILQNAHTTDWRKVRLALSAKLANNQFKGLHNRQRIWKDCDEIMDRVENYRREGKL</sequence>
<dbReference type="EMBL" id="JAANBB010000044">
    <property type="protein sequence ID" value="KAF7553515.1"/>
    <property type="molecule type" value="Genomic_DNA"/>
</dbReference>
<organism evidence="3 4">
    <name type="scientific">Cylindrodendrum hubeiense</name>
    <dbReference type="NCBI Taxonomy" id="595255"/>
    <lineage>
        <taxon>Eukaryota</taxon>
        <taxon>Fungi</taxon>
        <taxon>Dikarya</taxon>
        <taxon>Ascomycota</taxon>
        <taxon>Pezizomycotina</taxon>
        <taxon>Sordariomycetes</taxon>
        <taxon>Hypocreomycetidae</taxon>
        <taxon>Hypocreales</taxon>
        <taxon>Nectriaceae</taxon>
        <taxon>Cylindrodendrum</taxon>
    </lineage>
</organism>
<evidence type="ECO:0000259" key="2">
    <source>
        <dbReference type="Pfam" id="PF00646"/>
    </source>
</evidence>
<comment type="caution">
    <text evidence="3">The sequence shown here is derived from an EMBL/GenBank/DDBJ whole genome shotgun (WGS) entry which is preliminary data.</text>
</comment>
<dbReference type="InterPro" id="IPR001810">
    <property type="entry name" value="F-box_dom"/>
</dbReference>
<reference evidence="3" key="1">
    <citation type="submission" date="2020-03" db="EMBL/GenBank/DDBJ databases">
        <title>Draft Genome Sequence of Cylindrodendrum hubeiense.</title>
        <authorList>
            <person name="Buettner E."/>
            <person name="Kellner H."/>
        </authorList>
    </citation>
    <scope>NUCLEOTIDE SEQUENCE</scope>
    <source>
        <strain evidence="3">IHI 201604</strain>
    </source>
</reference>
<keyword evidence="4" id="KW-1185">Reference proteome</keyword>
<gene>
    <name evidence="3" type="ORF">G7Z17_g3558</name>
</gene>
<evidence type="ECO:0000313" key="4">
    <source>
        <dbReference type="Proteomes" id="UP000722485"/>
    </source>
</evidence>
<protein>
    <recommendedName>
        <fullName evidence="2">F-box domain-containing protein</fullName>
    </recommendedName>
</protein>
<feature type="domain" description="F-box" evidence="2">
    <location>
        <begin position="333"/>
        <end position="366"/>
    </location>
</feature>
<feature type="region of interest" description="Disordered" evidence="1">
    <location>
        <begin position="409"/>
        <end position="450"/>
    </location>
</feature>
<name>A0A9P5HAJ6_9HYPO</name>
<dbReference type="AlphaFoldDB" id="A0A9P5HAJ6"/>
<feature type="compositionally biased region" description="Basic and acidic residues" evidence="1">
    <location>
        <begin position="424"/>
        <end position="440"/>
    </location>
</feature>
<dbReference type="InterPro" id="IPR036047">
    <property type="entry name" value="F-box-like_dom_sf"/>
</dbReference>